<keyword evidence="4" id="KW-0479">Metal-binding</keyword>
<dbReference type="SFLD" id="SFLDG01066">
    <property type="entry name" value="organic_radical-activating_enz"/>
    <property type="match status" value="1"/>
</dbReference>
<evidence type="ECO:0000259" key="8">
    <source>
        <dbReference type="PROSITE" id="PS51918"/>
    </source>
</evidence>
<reference evidence="10" key="1">
    <citation type="submission" date="2019-05" db="EMBL/GenBank/DDBJ databases">
        <title>Complete genome sequencing of Absiella argi strain JCM 30884.</title>
        <authorList>
            <person name="Sakamoto M."/>
            <person name="Murakami T."/>
            <person name="Mori H."/>
        </authorList>
    </citation>
    <scope>NUCLEOTIDE SEQUENCE [LARGE SCALE GENOMIC DNA]</scope>
    <source>
        <strain evidence="10">JCM 30884</strain>
    </source>
</reference>
<comment type="cofactor">
    <cofactor evidence="1">
        <name>[4Fe-4S] cluster</name>
        <dbReference type="ChEBI" id="CHEBI:49883"/>
    </cofactor>
</comment>
<dbReference type="InterPro" id="IPR007197">
    <property type="entry name" value="rSAM"/>
</dbReference>
<dbReference type="EC" id="1.97.1.-" evidence="7"/>
<keyword evidence="3" id="KW-0949">S-adenosyl-L-methionine</keyword>
<organism evidence="9 10">
    <name type="scientific">Amedibacterium intestinale</name>
    <dbReference type="NCBI Taxonomy" id="2583452"/>
    <lineage>
        <taxon>Bacteria</taxon>
        <taxon>Bacillati</taxon>
        <taxon>Bacillota</taxon>
        <taxon>Erysipelotrichia</taxon>
        <taxon>Erysipelotrichales</taxon>
        <taxon>Erysipelotrichaceae</taxon>
        <taxon>Amedibacterium</taxon>
    </lineage>
</organism>
<dbReference type="GO" id="GO:0046872">
    <property type="term" value="F:metal ion binding"/>
    <property type="evidence" value="ECO:0007669"/>
    <property type="project" value="UniProtKB-KW"/>
</dbReference>
<protein>
    <recommendedName>
        <fullName evidence="7">Anaerobic ribonucleoside-triphosphate reductase-activating protein</fullName>
        <ecNumber evidence="7">1.97.1.-</ecNumber>
    </recommendedName>
</protein>
<evidence type="ECO:0000256" key="7">
    <source>
        <dbReference type="PIRNR" id="PIRNR000368"/>
    </source>
</evidence>
<dbReference type="RefSeq" id="WP_163052428.1">
    <property type="nucleotide sequence ID" value="NZ_AP019695.1"/>
</dbReference>
<dbReference type="GO" id="GO:0051539">
    <property type="term" value="F:4 iron, 4 sulfur cluster binding"/>
    <property type="evidence" value="ECO:0007669"/>
    <property type="project" value="UniProtKB-KW"/>
</dbReference>
<proteinExistence type="inferred from homology"/>
<evidence type="ECO:0000313" key="9">
    <source>
        <dbReference type="EMBL" id="BBK23768.1"/>
    </source>
</evidence>
<dbReference type="GO" id="GO:0004748">
    <property type="term" value="F:ribonucleoside-diphosphate reductase activity, thioredoxin disulfide as acceptor"/>
    <property type="evidence" value="ECO:0007669"/>
    <property type="project" value="TreeGrafter"/>
</dbReference>
<dbReference type="SFLD" id="SFLDF00299">
    <property type="entry name" value="anaerobic_ribonucleoside-triph"/>
    <property type="match status" value="1"/>
</dbReference>
<dbReference type="SFLD" id="SFLDS00029">
    <property type="entry name" value="Radical_SAM"/>
    <property type="match status" value="1"/>
</dbReference>
<evidence type="ECO:0000313" key="10">
    <source>
        <dbReference type="Proteomes" id="UP000464754"/>
    </source>
</evidence>
<evidence type="ECO:0000256" key="4">
    <source>
        <dbReference type="ARBA" id="ARBA00022723"/>
    </source>
</evidence>
<accession>A0A6N4TLS8</accession>
<comment type="function">
    <text evidence="7">Activation of anaerobic ribonucleoside-triphosphate reductase under anaerobic conditions by generation of an organic free radical, using S-adenosylmethionine and reduced flavodoxin as cosubstrates to produce 5'-deoxy-adenosine.</text>
</comment>
<dbReference type="PANTHER" id="PTHR30352:SF2">
    <property type="entry name" value="ANAEROBIC RIBONUCLEOSIDE-TRIPHOSPHATE REDUCTASE-ACTIVATING PROTEIN"/>
    <property type="match status" value="1"/>
</dbReference>
<dbReference type="InterPro" id="IPR012837">
    <property type="entry name" value="NrdG"/>
</dbReference>
<dbReference type="SFLD" id="SFLDG01063">
    <property type="entry name" value="activating_enzymes__group_1"/>
    <property type="match status" value="1"/>
</dbReference>
<dbReference type="Gene3D" id="3.20.20.70">
    <property type="entry name" value="Aldolase class I"/>
    <property type="match status" value="1"/>
</dbReference>
<evidence type="ECO:0000256" key="3">
    <source>
        <dbReference type="ARBA" id="ARBA00022691"/>
    </source>
</evidence>
<dbReference type="KEGG" id="aarg:Aargi30884_26710"/>
<gene>
    <name evidence="9" type="primary">nrdG</name>
    <name evidence="9" type="ORF">Aargi30884_26710</name>
</gene>
<dbReference type="InterPro" id="IPR058240">
    <property type="entry name" value="rSAM_sf"/>
</dbReference>
<keyword evidence="10" id="KW-1185">Reference proteome</keyword>
<comment type="similarity">
    <text evidence="7">Belongs to the organic radical-activating enzymes family.</text>
</comment>
<evidence type="ECO:0000256" key="1">
    <source>
        <dbReference type="ARBA" id="ARBA00001966"/>
    </source>
</evidence>
<keyword evidence="7" id="KW-0560">Oxidoreductase</keyword>
<evidence type="ECO:0000256" key="5">
    <source>
        <dbReference type="ARBA" id="ARBA00023004"/>
    </source>
</evidence>
<sequence>MYYGALKTCDIANGSGVRVTLFVSGCTNACEGCFQKETWDFSYGSLYTKETEDKIIEALYPSYVQGLTLLGGEPFEIENQKELIKLVRRVKKEYPEKNIWCYTGFTLEKDLIEGGKRHCEVTDEMLSYLDVLVDGKFEEDLKDIRLKFRGSSNQRLIDMNETRKQNKIVLLEL</sequence>
<dbReference type="PANTHER" id="PTHR30352">
    <property type="entry name" value="PYRUVATE FORMATE-LYASE-ACTIVATING ENZYME"/>
    <property type="match status" value="1"/>
</dbReference>
<dbReference type="SUPFAM" id="SSF102114">
    <property type="entry name" value="Radical SAM enzymes"/>
    <property type="match status" value="1"/>
</dbReference>
<dbReference type="PIRSF" id="PIRSF000368">
    <property type="entry name" value="NrdG"/>
    <property type="match status" value="1"/>
</dbReference>
<dbReference type="AlphaFoldDB" id="A0A6N4TLS8"/>
<dbReference type="Pfam" id="PF13353">
    <property type="entry name" value="Fer4_12"/>
    <property type="match status" value="1"/>
</dbReference>
<dbReference type="PROSITE" id="PS51918">
    <property type="entry name" value="RADICAL_SAM"/>
    <property type="match status" value="1"/>
</dbReference>
<dbReference type="NCBIfam" id="TIGR02491">
    <property type="entry name" value="NrdG"/>
    <property type="match status" value="1"/>
</dbReference>
<dbReference type="EMBL" id="AP019695">
    <property type="protein sequence ID" value="BBK23768.1"/>
    <property type="molecule type" value="Genomic_DNA"/>
</dbReference>
<keyword evidence="6" id="KW-0411">Iron-sulfur</keyword>
<keyword evidence="2" id="KW-0004">4Fe-4S</keyword>
<dbReference type="InterPro" id="IPR034457">
    <property type="entry name" value="Organic_radical-activating"/>
</dbReference>
<dbReference type="Proteomes" id="UP000464754">
    <property type="component" value="Chromosome"/>
</dbReference>
<evidence type="ECO:0000256" key="2">
    <source>
        <dbReference type="ARBA" id="ARBA00022485"/>
    </source>
</evidence>
<keyword evidence="5" id="KW-0408">Iron</keyword>
<name>A0A6N4TLS8_9FIRM</name>
<dbReference type="CDD" id="cd01335">
    <property type="entry name" value="Radical_SAM"/>
    <property type="match status" value="1"/>
</dbReference>
<dbReference type="InterPro" id="IPR013785">
    <property type="entry name" value="Aldolase_TIM"/>
</dbReference>
<evidence type="ECO:0000256" key="6">
    <source>
        <dbReference type="ARBA" id="ARBA00023014"/>
    </source>
</evidence>
<dbReference type="GO" id="GO:0043365">
    <property type="term" value="F:[formate-C-acetyltransferase]-activating enzyme activity"/>
    <property type="evidence" value="ECO:0007669"/>
    <property type="project" value="InterPro"/>
</dbReference>
<feature type="domain" description="Radical SAM core" evidence="8">
    <location>
        <begin position="12"/>
        <end position="173"/>
    </location>
</feature>